<dbReference type="EMBL" id="KE343439">
    <property type="protein sequence ID" value="EXB29438.1"/>
    <property type="molecule type" value="Genomic_DNA"/>
</dbReference>
<dbReference type="Proteomes" id="UP000030645">
    <property type="component" value="Unassembled WGS sequence"/>
</dbReference>
<dbReference type="PANTHER" id="PTHR35503:SF2">
    <property type="entry name" value="OS04G0455700 PROTEIN"/>
    <property type="match status" value="1"/>
</dbReference>
<dbReference type="eggNOG" id="ENOG502S0ER">
    <property type="taxonomic scope" value="Eukaryota"/>
</dbReference>
<reference evidence="2" key="1">
    <citation type="submission" date="2013-01" db="EMBL/GenBank/DDBJ databases">
        <title>Draft Genome Sequence of a Mulberry Tree, Morus notabilis C.K. Schneid.</title>
        <authorList>
            <person name="He N."/>
            <person name="Zhao S."/>
        </authorList>
    </citation>
    <scope>NUCLEOTIDE SEQUENCE</scope>
</reference>
<dbReference type="KEGG" id="mnt:21404932"/>
<dbReference type="AlphaFoldDB" id="W9QKP4"/>
<evidence type="ECO:0008006" key="3">
    <source>
        <dbReference type="Google" id="ProtNLM"/>
    </source>
</evidence>
<sequence>MDTPKHFSSLTCELKIKQATSVQSKPKTKLFVRSYLPLGNYSNKTSNICLDTREIPTENDSVWNESFSLEGCGTEGSMDISKLKQESLVLELRMRKTMPVFGAIFNLGSSKILGMAEIPLKEVLESPNMVFDKWVTLVATRGRVFEGVKPAKLKVEIRIRVLKDVEMLEKKRLRNMEKNWDECGCKDGHDHGCSCDDYDVFALAGLGKI</sequence>
<gene>
    <name evidence="1" type="ORF">L484_022109</name>
</gene>
<dbReference type="Gene3D" id="2.60.40.150">
    <property type="entry name" value="C2 domain"/>
    <property type="match status" value="1"/>
</dbReference>
<organism evidence="1 2">
    <name type="scientific">Morus notabilis</name>
    <dbReference type="NCBI Taxonomy" id="981085"/>
    <lineage>
        <taxon>Eukaryota</taxon>
        <taxon>Viridiplantae</taxon>
        <taxon>Streptophyta</taxon>
        <taxon>Embryophyta</taxon>
        <taxon>Tracheophyta</taxon>
        <taxon>Spermatophyta</taxon>
        <taxon>Magnoliopsida</taxon>
        <taxon>eudicotyledons</taxon>
        <taxon>Gunneridae</taxon>
        <taxon>Pentapetalae</taxon>
        <taxon>rosids</taxon>
        <taxon>fabids</taxon>
        <taxon>Rosales</taxon>
        <taxon>Moraceae</taxon>
        <taxon>Moreae</taxon>
        <taxon>Morus</taxon>
    </lineage>
</organism>
<dbReference type="OrthoDB" id="687396at2759"/>
<dbReference type="PANTHER" id="PTHR35503">
    <property type="entry name" value="OSJNBA0006M15.15 PROTEIN"/>
    <property type="match status" value="1"/>
</dbReference>
<evidence type="ECO:0000313" key="2">
    <source>
        <dbReference type="Proteomes" id="UP000030645"/>
    </source>
</evidence>
<accession>W9QKP4</accession>
<dbReference type="InterPro" id="IPR035892">
    <property type="entry name" value="C2_domain_sf"/>
</dbReference>
<protein>
    <recommendedName>
        <fullName evidence="3">C2 domain-containing protein</fullName>
    </recommendedName>
</protein>
<proteinExistence type="predicted"/>
<keyword evidence="2" id="KW-1185">Reference proteome</keyword>
<name>W9QKP4_9ROSA</name>
<evidence type="ECO:0000313" key="1">
    <source>
        <dbReference type="EMBL" id="EXB29438.1"/>
    </source>
</evidence>
<dbReference type="SUPFAM" id="SSF49562">
    <property type="entry name" value="C2 domain (Calcium/lipid-binding domain, CaLB)"/>
    <property type="match status" value="1"/>
</dbReference>